<proteinExistence type="predicted"/>
<name>A0A3A1YNJ1_9GAMM</name>
<protein>
    <recommendedName>
        <fullName evidence="4">DUF4919 domain-containing protein</fullName>
    </recommendedName>
</protein>
<evidence type="ECO:0000313" key="2">
    <source>
        <dbReference type="EMBL" id="RIY38798.1"/>
    </source>
</evidence>
<feature type="signal peptide" evidence="1">
    <location>
        <begin position="1"/>
        <end position="26"/>
    </location>
</feature>
<dbReference type="AlphaFoldDB" id="A0A3A1YNJ1"/>
<dbReference type="EMBL" id="NRJF01000006">
    <property type="protein sequence ID" value="RIY38798.1"/>
    <property type="molecule type" value="Genomic_DNA"/>
</dbReference>
<gene>
    <name evidence="2" type="ORF">CKF59_00265</name>
</gene>
<reference evidence="2 3" key="1">
    <citation type="submission" date="2017-08" db="EMBL/GenBank/DDBJ databases">
        <title>Reclassification of Bisgaard taxon 37 and 44.</title>
        <authorList>
            <person name="Christensen H."/>
        </authorList>
    </citation>
    <scope>NUCLEOTIDE SEQUENCE [LARGE SCALE GENOMIC DNA]</scope>
    <source>
        <strain evidence="2 3">EEAB3T1</strain>
    </source>
</reference>
<keyword evidence="1" id="KW-0732">Signal</keyword>
<keyword evidence="3" id="KW-1185">Reference proteome</keyword>
<evidence type="ECO:0000313" key="3">
    <source>
        <dbReference type="Proteomes" id="UP000265964"/>
    </source>
</evidence>
<sequence length="215" mass="25376">MLKKLIALFILATFPFTSFVNSTARAQQNVYAEFDNLMSHHYIQELISRYENTLHYLKNQNVEDLDLAKLFAYQYLQVFPSTVKGNVYTVTHKKLHNDLSYFCKQMHEDNPKHKHARNCRIILVVAGIFNFDENLFATLVAYTDYLTLDSQTRNNTYYLKQHLLIEVFGPNRLNSFYNRKPSSMNFTVKKYSIDQKYFSAIKDVLKIEWGITLTR</sequence>
<feature type="chain" id="PRO_5017201040" description="DUF4919 domain-containing protein" evidence="1">
    <location>
        <begin position="27"/>
        <end position="215"/>
    </location>
</feature>
<evidence type="ECO:0000256" key="1">
    <source>
        <dbReference type="SAM" id="SignalP"/>
    </source>
</evidence>
<comment type="caution">
    <text evidence="2">The sequence shown here is derived from an EMBL/GenBank/DDBJ whole genome shotgun (WGS) entry which is preliminary data.</text>
</comment>
<accession>A0A3A1YNJ1</accession>
<dbReference type="Proteomes" id="UP000265964">
    <property type="component" value="Unassembled WGS sequence"/>
</dbReference>
<evidence type="ECO:0008006" key="4">
    <source>
        <dbReference type="Google" id="ProtNLM"/>
    </source>
</evidence>
<organism evidence="2 3">
    <name type="scientific">Psittacicella gerlachiana</name>
    <dbReference type="NCBI Taxonomy" id="2028574"/>
    <lineage>
        <taxon>Bacteria</taxon>
        <taxon>Pseudomonadati</taxon>
        <taxon>Pseudomonadota</taxon>
        <taxon>Gammaproteobacteria</taxon>
        <taxon>Pasteurellales</taxon>
        <taxon>Psittacicellaceae</taxon>
        <taxon>Psittacicella</taxon>
    </lineage>
</organism>